<dbReference type="Gene3D" id="3.40.190.10">
    <property type="entry name" value="Periplasmic binding protein-like II"/>
    <property type="match status" value="2"/>
</dbReference>
<evidence type="ECO:0000259" key="3">
    <source>
        <dbReference type="Pfam" id="PF12010"/>
    </source>
</evidence>
<feature type="domain" description="DUF3502" evidence="3">
    <location>
        <begin position="470"/>
        <end position="538"/>
    </location>
</feature>
<dbReference type="PANTHER" id="PTHR43649:SF17">
    <property type="entry name" value="ABC TRANSPORTER SOLUTE BINDING PROTEIN-SUGAR TRANSPORT"/>
    <property type="match status" value="1"/>
</dbReference>
<evidence type="ECO:0000313" key="5">
    <source>
        <dbReference type="Proteomes" id="UP000262969"/>
    </source>
</evidence>
<sequence length="540" mass="59716">MKRKKILATLLAGVILTSAMLSGCGPKNPSEGTSSNTGGNKTNPTVTEGNKNKDTEKPVELTFYMSNSPVNDLDRIMEKANKIIGEKIGAKLDLILIDGSTYADKMNLMINSGDKWDLCFTANWGGINFADNASKGAYADLTELLPKYAPETYSRIPKGLWDAVTIKGKIYASVNYQQWGAAARKGLKFRRDLVEEVGFDWQAVKGKAPLEAMKMIDPFIGKALEKHPDMIGWETSSYWSFYANEPIMWDMENIGDVTTPGWIRFNEPDTVINQFATPEFEEYVNIMKEWYDKGYVRADGATINDTSPDRKAAKFVAEYAQGWPDSVDFPGNQDTEKMSMCTPENAPALTVSTSRTVIPANAGSTAAVAVNAKSKNIEKAVQLIELLNTDDELYMLITQGEEGVDYVYGEDGAFTQVEGKFNFNWNEWQIGQSYSPNFTRALYHKNESGDKQKESQTVVFKADREADVSPLSGFTFDPTPVKTQLANCSSITTELVPALSAGSVDPAKILPELLKRLEDAGINDIIKEKQAQIDAWKASK</sequence>
<dbReference type="PROSITE" id="PS51257">
    <property type="entry name" value="PROKAR_LIPOPROTEIN"/>
    <property type="match status" value="1"/>
</dbReference>
<dbReference type="InterPro" id="IPR050490">
    <property type="entry name" value="Bact_solute-bd_prot1"/>
</dbReference>
<dbReference type="Proteomes" id="UP000262969">
    <property type="component" value="Unassembled WGS sequence"/>
</dbReference>
<reference evidence="4 5" key="1">
    <citation type="journal article" date="2018" name="Nat. Biotechnol.">
        <title>A standardized bacterial taxonomy based on genome phylogeny substantially revises the tree of life.</title>
        <authorList>
            <person name="Parks D.H."/>
            <person name="Chuvochina M."/>
            <person name="Waite D.W."/>
            <person name="Rinke C."/>
            <person name="Skarshewski A."/>
            <person name="Chaumeil P.A."/>
            <person name="Hugenholtz P."/>
        </authorList>
    </citation>
    <scope>NUCLEOTIDE SEQUENCE [LARGE SCALE GENOMIC DNA]</scope>
    <source>
        <strain evidence="4">UBA11728</strain>
    </source>
</reference>
<dbReference type="InterPro" id="IPR022627">
    <property type="entry name" value="DUF3502"/>
</dbReference>
<evidence type="ECO:0000313" key="4">
    <source>
        <dbReference type="EMBL" id="HCL01747.1"/>
    </source>
</evidence>
<name>A0A3D2X4V4_9FIRM</name>
<organism evidence="4 5">
    <name type="scientific">Lachnoclostridium phytofermentans</name>
    <dbReference type="NCBI Taxonomy" id="66219"/>
    <lineage>
        <taxon>Bacteria</taxon>
        <taxon>Bacillati</taxon>
        <taxon>Bacillota</taxon>
        <taxon>Clostridia</taxon>
        <taxon>Lachnospirales</taxon>
        <taxon>Lachnospiraceae</taxon>
    </lineage>
</organism>
<evidence type="ECO:0000256" key="1">
    <source>
        <dbReference type="SAM" id="MobiDB-lite"/>
    </source>
</evidence>
<protein>
    <recommendedName>
        <fullName evidence="3">DUF3502 domain-containing protein</fullName>
    </recommendedName>
</protein>
<feature type="chain" id="PRO_5038925446" description="DUF3502 domain-containing protein" evidence="2">
    <location>
        <begin position="24"/>
        <end position="540"/>
    </location>
</feature>
<gene>
    <name evidence="4" type="ORF">DHW61_04915</name>
</gene>
<feature type="region of interest" description="Disordered" evidence="1">
    <location>
        <begin position="25"/>
        <end position="54"/>
    </location>
</feature>
<proteinExistence type="predicted"/>
<dbReference type="AlphaFoldDB" id="A0A3D2X4V4"/>
<feature type="signal peptide" evidence="2">
    <location>
        <begin position="1"/>
        <end position="23"/>
    </location>
</feature>
<dbReference type="PANTHER" id="PTHR43649">
    <property type="entry name" value="ARABINOSE-BINDING PROTEIN-RELATED"/>
    <property type="match status" value="1"/>
</dbReference>
<keyword evidence="2" id="KW-0732">Signal</keyword>
<comment type="caution">
    <text evidence="4">The sequence shown here is derived from an EMBL/GenBank/DDBJ whole genome shotgun (WGS) entry which is preliminary data.</text>
</comment>
<dbReference type="EMBL" id="DPVV01000170">
    <property type="protein sequence ID" value="HCL01747.1"/>
    <property type="molecule type" value="Genomic_DNA"/>
</dbReference>
<evidence type="ECO:0000256" key="2">
    <source>
        <dbReference type="SAM" id="SignalP"/>
    </source>
</evidence>
<feature type="compositionally biased region" description="Polar residues" evidence="1">
    <location>
        <begin position="30"/>
        <end position="49"/>
    </location>
</feature>
<dbReference type="Pfam" id="PF12010">
    <property type="entry name" value="DUF3502"/>
    <property type="match status" value="1"/>
</dbReference>
<accession>A0A3D2X4V4</accession>
<dbReference type="SUPFAM" id="SSF53850">
    <property type="entry name" value="Periplasmic binding protein-like II"/>
    <property type="match status" value="1"/>
</dbReference>